<dbReference type="InterPro" id="IPR002645">
    <property type="entry name" value="STAS_dom"/>
</dbReference>
<dbReference type="RefSeq" id="WP_116077476.1">
    <property type="nucleotide sequence ID" value="NZ_CP187635.1"/>
</dbReference>
<dbReference type="PANTHER" id="PTHR33745:SF3">
    <property type="entry name" value="RSBT CO-ANTAGONIST PROTEIN RSBRC"/>
    <property type="match status" value="1"/>
</dbReference>
<dbReference type="Pfam" id="PF01740">
    <property type="entry name" value="STAS"/>
    <property type="match status" value="1"/>
</dbReference>
<dbReference type="Proteomes" id="UP000256519">
    <property type="component" value="Unassembled WGS sequence"/>
</dbReference>
<reference evidence="3 4" key="1">
    <citation type="journal article" date="2018" name="Appl. Environ. Microbiol.">
        <title>Antimicrobial susceptibility testing and tentative epidemiological cut-off values of five Bacillus species relevant for use as animal feed additives or for plant protection.</title>
        <authorList>
            <person name="Agerso Y."/>
            <person name="Stuer-Lauridsen B."/>
            <person name="Bjerre K."/>
            <person name="Jensen M.G."/>
            <person name="Johansen E."/>
            <person name="Bennedsen M."/>
            <person name="Brockmann E."/>
            <person name="Nielsen B."/>
        </authorList>
    </citation>
    <scope>NUCLEOTIDE SEQUENCE [LARGE SCALE GENOMIC DNA]</scope>
    <source>
        <strain evidence="3 4">CHCC20162</strain>
    </source>
</reference>
<evidence type="ECO:0000259" key="2">
    <source>
        <dbReference type="PROSITE" id="PS50801"/>
    </source>
</evidence>
<dbReference type="AlphaFoldDB" id="A0A3D8WW50"/>
<feature type="domain" description="STAS" evidence="2">
    <location>
        <begin position="158"/>
        <end position="269"/>
    </location>
</feature>
<dbReference type="EMBL" id="PQWM01000034">
    <property type="protein sequence ID" value="RDZ09989.1"/>
    <property type="molecule type" value="Genomic_DNA"/>
</dbReference>
<dbReference type="CDD" id="cd07041">
    <property type="entry name" value="STAS_RsbR_RsbS_like"/>
    <property type="match status" value="1"/>
</dbReference>
<dbReference type="InterPro" id="IPR051932">
    <property type="entry name" value="Bact_StressResp_Reg"/>
</dbReference>
<dbReference type="SUPFAM" id="SSF52091">
    <property type="entry name" value="SpoIIaa-like"/>
    <property type="match status" value="1"/>
</dbReference>
<proteinExistence type="predicted"/>
<sequence>MHHIQQENLHPIRATILQQKEELAENKRKELAEAHSIYIDLTTFRIDLLTIYADSILMEKDLAIDTIKQWAENMASLLVDHGLSLNLALEEISYYRDVIGEIIKKEAKNGLFSLDAFYEVISHFNTIVDDAIQSVSKSYVKDYTERINYAQYAIAELSVPVVRMTEEIGILPLVGDLDTKRAQLLMENALDKGSQYKLKWLIIDLSAVPIIDTMVADQLFKVISALNLLGIDVLISGIRPEIAQTMVSLEIKVEEIKSFASLHHAVQYAYSFTTHL</sequence>
<name>A0A3D8WW50_PRIMG</name>
<evidence type="ECO:0000256" key="1">
    <source>
        <dbReference type="ARBA" id="ARBA00022553"/>
    </source>
</evidence>
<dbReference type="Gene3D" id="3.30.750.24">
    <property type="entry name" value="STAS domain"/>
    <property type="match status" value="1"/>
</dbReference>
<accession>A0A3D8WW50</accession>
<dbReference type="PROSITE" id="PS50801">
    <property type="entry name" value="STAS"/>
    <property type="match status" value="1"/>
</dbReference>
<dbReference type="InterPro" id="IPR036513">
    <property type="entry name" value="STAS_dom_sf"/>
</dbReference>
<keyword evidence="1" id="KW-0597">Phosphoprotein</keyword>
<protein>
    <submittedName>
        <fullName evidence="3">Anti-anti-sigma factor</fullName>
    </submittedName>
</protein>
<organism evidence="3 4">
    <name type="scientific">Priestia megaterium</name>
    <name type="common">Bacillus megaterium</name>
    <dbReference type="NCBI Taxonomy" id="1404"/>
    <lineage>
        <taxon>Bacteria</taxon>
        <taxon>Bacillati</taxon>
        <taxon>Bacillota</taxon>
        <taxon>Bacilli</taxon>
        <taxon>Bacillales</taxon>
        <taxon>Bacillaceae</taxon>
        <taxon>Priestia</taxon>
    </lineage>
</organism>
<gene>
    <name evidence="3" type="ORF">C3744_23845</name>
</gene>
<comment type="caution">
    <text evidence="3">The sequence shown here is derived from an EMBL/GenBank/DDBJ whole genome shotgun (WGS) entry which is preliminary data.</text>
</comment>
<evidence type="ECO:0000313" key="3">
    <source>
        <dbReference type="EMBL" id="RDZ09989.1"/>
    </source>
</evidence>
<evidence type="ECO:0000313" key="4">
    <source>
        <dbReference type="Proteomes" id="UP000256519"/>
    </source>
</evidence>
<dbReference type="PANTHER" id="PTHR33745">
    <property type="entry name" value="RSBT ANTAGONIST PROTEIN RSBS-RELATED"/>
    <property type="match status" value="1"/>
</dbReference>